<feature type="domain" description="HMA" evidence="2">
    <location>
        <begin position="3"/>
        <end position="69"/>
    </location>
</feature>
<keyword evidence="1" id="KW-0479">Metal-binding</keyword>
<accession>A0A0G1FSJ2</accession>
<dbReference type="EC" id="3.6.3.4" evidence="3"/>
<comment type="caution">
    <text evidence="3">The sequence shown here is derived from an EMBL/GenBank/DDBJ whole genome shotgun (WGS) entry which is preliminary data.</text>
</comment>
<evidence type="ECO:0000313" key="3">
    <source>
        <dbReference type="EMBL" id="KKS97981.1"/>
    </source>
</evidence>
<dbReference type="CDD" id="cd00371">
    <property type="entry name" value="HMA"/>
    <property type="match status" value="1"/>
</dbReference>
<dbReference type="STRING" id="1618443.UV73_C0004G0123"/>
<dbReference type="PROSITE" id="PS50846">
    <property type="entry name" value="HMA_2"/>
    <property type="match status" value="1"/>
</dbReference>
<evidence type="ECO:0000313" key="4">
    <source>
        <dbReference type="Proteomes" id="UP000034894"/>
    </source>
</evidence>
<dbReference type="InterPro" id="IPR006121">
    <property type="entry name" value="HMA_dom"/>
</dbReference>
<dbReference type="AlphaFoldDB" id="A0A0G1FSJ2"/>
<keyword evidence="3" id="KW-0378">Hydrolase</keyword>
<dbReference type="SUPFAM" id="SSF55008">
    <property type="entry name" value="HMA, heavy metal-associated domain"/>
    <property type="match status" value="1"/>
</dbReference>
<evidence type="ECO:0000256" key="1">
    <source>
        <dbReference type="ARBA" id="ARBA00022723"/>
    </source>
</evidence>
<sequence>MTKKTVWKILDMHCTACAINIDFELEDNHGIKSARTNYAKALTEVEFDPEVLDEKKIEEIIKKAGYTANLNT</sequence>
<dbReference type="Pfam" id="PF00403">
    <property type="entry name" value="HMA"/>
    <property type="match status" value="1"/>
</dbReference>
<protein>
    <submittedName>
        <fullName evidence="3">Heavy metal translocating P-type ATPase, Cu2+-exporting ATPase</fullName>
        <ecNumber evidence="3">3.6.3.4</ecNumber>
    </submittedName>
</protein>
<proteinExistence type="predicted"/>
<gene>
    <name evidence="3" type="ORF">UV73_C0004G0123</name>
</gene>
<dbReference type="InterPro" id="IPR036163">
    <property type="entry name" value="HMA_dom_sf"/>
</dbReference>
<name>A0A0G1FSJ2_9BACT</name>
<dbReference type="Proteomes" id="UP000034894">
    <property type="component" value="Unassembled WGS sequence"/>
</dbReference>
<evidence type="ECO:0000259" key="2">
    <source>
        <dbReference type="PROSITE" id="PS50846"/>
    </source>
</evidence>
<reference evidence="3 4" key="1">
    <citation type="journal article" date="2015" name="Nature">
        <title>rRNA introns, odd ribosomes, and small enigmatic genomes across a large radiation of phyla.</title>
        <authorList>
            <person name="Brown C.T."/>
            <person name="Hug L.A."/>
            <person name="Thomas B.C."/>
            <person name="Sharon I."/>
            <person name="Castelle C.J."/>
            <person name="Singh A."/>
            <person name="Wilkins M.J."/>
            <person name="Williams K.H."/>
            <person name="Banfield J.F."/>
        </authorList>
    </citation>
    <scope>NUCLEOTIDE SEQUENCE [LARGE SCALE GENOMIC DNA]</scope>
</reference>
<organism evidence="3 4">
    <name type="scientific">Candidatus Gottesmanbacteria bacterium GW2011_GWA2_43_14</name>
    <dbReference type="NCBI Taxonomy" id="1618443"/>
    <lineage>
        <taxon>Bacteria</taxon>
        <taxon>Candidatus Gottesmaniibacteriota</taxon>
    </lineage>
</organism>
<dbReference type="FunFam" id="3.30.70.100:FF:000001">
    <property type="entry name" value="ATPase copper transporting beta"/>
    <property type="match status" value="1"/>
</dbReference>
<dbReference type="Gene3D" id="3.30.70.100">
    <property type="match status" value="1"/>
</dbReference>
<dbReference type="GO" id="GO:0016787">
    <property type="term" value="F:hydrolase activity"/>
    <property type="evidence" value="ECO:0007669"/>
    <property type="project" value="UniProtKB-KW"/>
</dbReference>
<dbReference type="EMBL" id="LCFP01000004">
    <property type="protein sequence ID" value="KKS97981.1"/>
    <property type="molecule type" value="Genomic_DNA"/>
</dbReference>
<dbReference type="GO" id="GO:0046872">
    <property type="term" value="F:metal ion binding"/>
    <property type="evidence" value="ECO:0007669"/>
    <property type="project" value="UniProtKB-KW"/>
</dbReference>